<organism evidence="1 2">
    <name type="scientific">Leptidea sinapis</name>
    <dbReference type="NCBI Taxonomy" id="189913"/>
    <lineage>
        <taxon>Eukaryota</taxon>
        <taxon>Metazoa</taxon>
        <taxon>Ecdysozoa</taxon>
        <taxon>Arthropoda</taxon>
        <taxon>Hexapoda</taxon>
        <taxon>Insecta</taxon>
        <taxon>Pterygota</taxon>
        <taxon>Neoptera</taxon>
        <taxon>Endopterygota</taxon>
        <taxon>Lepidoptera</taxon>
        <taxon>Glossata</taxon>
        <taxon>Ditrysia</taxon>
        <taxon>Papilionoidea</taxon>
        <taxon>Pieridae</taxon>
        <taxon>Dismorphiinae</taxon>
        <taxon>Leptidea</taxon>
    </lineage>
</organism>
<accession>A0A5E4PUQ4</accession>
<name>A0A5E4PUQ4_9NEOP</name>
<protein>
    <submittedName>
        <fullName evidence="1">Uncharacterized protein</fullName>
    </submittedName>
</protein>
<gene>
    <name evidence="1" type="ORF">LSINAPIS_LOCUS2861</name>
</gene>
<reference evidence="1 2" key="1">
    <citation type="submission" date="2017-07" db="EMBL/GenBank/DDBJ databases">
        <authorList>
            <person name="Talla V."/>
            <person name="Backstrom N."/>
        </authorList>
    </citation>
    <scope>NUCLEOTIDE SEQUENCE [LARGE SCALE GENOMIC DNA]</scope>
</reference>
<evidence type="ECO:0000313" key="1">
    <source>
        <dbReference type="EMBL" id="VVC89816.1"/>
    </source>
</evidence>
<evidence type="ECO:0000313" key="2">
    <source>
        <dbReference type="Proteomes" id="UP000324832"/>
    </source>
</evidence>
<sequence length="74" mass="8458">MPYATRRGRTRWVARYKRGGDTCARVCRTPLTITRQHPPRTFTAVEVYPYVSPPGRETNLGCDLSIELLCNCID</sequence>
<dbReference type="EMBL" id="FZQP02000637">
    <property type="protein sequence ID" value="VVC89816.1"/>
    <property type="molecule type" value="Genomic_DNA"/>
</dbReference>
<keyword evidence="2" id="KW-1185">Reference proteome</keyword>
<dbReference type="Proteomes" id="UP000324832">
    <property type="component" value="Unassembled WGS sequence"/>
</dbReference>
<proteinExistence type="predicted"/>
<dbReference type="AlphaFoldDB" id="A0A5E4PUQ4"/>